<feature type="region of interest" description="Disordered" evidence="1">
    <location>
        <begin position="19"/>
        <end position="103"/>
    </location>
</feature>
<dbReference type="EMBL" id="JANVFS010000014">
    <property type="protein sequence ID" value="KAJ4481420.1"/>
    <property type="molecule type" value="Genomic_DNA"/>
</dbReference>
<proteinExistence type="predicted"/>
<feature type="region of interest" description="Disordered" evidence="1">
    <location>
        <begin position="320"/>
        <end position="387"/>
    </location>
</feature>
<comment type="caution">
    <text evidence="2">The sequence shown here is derived from an EMBL/GenBank/DDBJ whole genome shotgun (WGS) entry which is preliminary data.</text>
</comment>
<sequence>MKNLLFSPSIWRIKFPKSSGVDELAASERSETPTSTFIGRLKPGHKETGERATSSIMKQTPCRPPRPPSPNLFGTPRPVEDTSEVPTSRKELSQRKLIRSQRPDRAADLLKAKRSLPELDGVWKGFLNDVNEDYDSLYQHPIPDLPTLQRQSPTARPELKEEELSGSRSHFPRRRPLGGSQPRVALHTSKSTTCIAIPEEPSLSPRSSVSSADYVTDLDSLALFPAPPPLRIRKKIPKPLILLPTASIVPLPPSPCTGSLNPTPVASPTSPKLPQSSRRATSPPSILKKSQSTASLYSTPTSPTYNTYPSTLTLAHPPRIAHSISSPSRPSPSISPTSHKSSSSDTMALSNSGSSRRYTNRTNTFTSSSRNDKSLPPLMLNGRQRNIKHPPPVEWGIAV</sequence>
<name>A0A9W9AG36_9AGAR</name>
<feature type="compositionally biased region" description="Polar residues" evidence="1">
    <location>
        <begin position="259"/>
        <end position="291"/>
    </location>
</feature>
<feature type="compositionally biased region" description="Low complexity" evidence="1">
    <location>
        <begin position="292"/>
        <end position="303"/>
    </location>
</feature>
<gene>
    <name evidence="2" type="ORF">C8J55DRAFT_559987</name>
</gene>
<evidence type="ECO:0000313" key="3">
    <source>
        <dbReference type="Proteomes" id="UP001150238"/>
    </source>
</evidence>
<evidence type="ECO:0000256" key="1">
    <source>
        <dbReference type="SAM" id="MobiDB-lite"/>
    </source>
</evidence>
<accession>A0A9W9AG36</accession>
<feature type="region of interest" description="Disordered" evidence="1">
    <location>
        <begin position="141"/>
        <end position="187"/>
    </location>
</feature>
<protein>
    <submittedName>
        <fullName evidence="2">Uncharacterized protein</fullName>
    </submittedName>
</protein>
<reference evidence="2" key="2">
    <citation type="journal article" date="2023" name="Proc. Natl. Acad. Sci. U.S.A.">
        <title>A global phylogenomic analysis of the shiitake genus Lentinula.</title>
        <authorList>
            <person name="Sierra-Patev S."/>
            <person name="Min B."/>
            <person name="Naranjo-Ortiz M."/>
            <person name="Looney B."/>
            <person name="Konkel Z."/>
            <person name="Slot J.C."/>
            <person name="Sakamoto Y."/>
            <person name="Steenwyk J.L."/>
            <person name="Rokas A."/>
            <person name="Carro J."/>
            <person name="Camarero S."/>
            <person name="Ferreira P."/>
            <person name="Molpeceres G."/>
            <person name="Ruiz-Duenas F.J."/>
            <person name="Serrano A."/>
            <person name="Henrissat B."/>
            <person name="Drula E."/>
            <person name="Hughes K.W."/>
            <person name="Mata J.L."/>
            <person name="Ishikawa N.K."/>
            <person name="Vargas-Isla R."/>
            <person name="Ushijima S."/>
            <person name="Smith C.A."/>
            <person name="Donoghue J."/>
            <person name="Ahrendt S."/>
            <person name="Andreopoulos W."/>
            <person name="He G."/>
            <person name="LaButti K."/>
            <person name="Lipzen A."/>
            <person name="Ng V."/>
            <person name="Riley R."/>
            <person name="Sandor L."/>
            <person name="Barry K."/>
            <person name="Martinez A.T."/>
            <person name="Xiao Y."/>
            <person name="Gibbons J.G."/>
            <person name="Terashima K."/>
            <person name="Grigoriev I.V."/>
            <person name="Hibbett D."/>
        </authorList>
    </citation>
    <scope>NUCLEOTIDE SEQUENCE</scope>
    <source>
        <strain evidence="2">Sp2 HRB7682 ss15</strain>
    </source>
</reference>
<reference evidence="2" key="1">
    <citation type="submission" date="2022-08" db="EMBL/GenBank/DDBJ databases">
        <authorList>
            <consortium name="DOE Joint Genome Institute"/>
            <person name="Min B."/>
            <person name="Riley R."/>
            <person name="Sierra-Patev S."/>
            <person name="Naranjo-Ortiz M."/>
            <person name="Looney B."/>
            <person name="Konkel Z."/>
            <person name="Slot J.C."/>
            <person name="Sakamoto Y."/>
            <person name="Steenwyk J.L."/>
            <person name="Rokas A."/>
            <person name="Carro J."/>
            <person name="Camarero S."/>
            <person name="Ferreira P."/>
            <person name="Molpeceres G."/>
            <person name="Ruiz-Duenas F.J."/>
            <person name="Serrano A."/>
            <person name="Henrissat B."/>
            <person name="Drula E."/>
            <person name="Hughes K.W."/>
            <person name="Mata J.L."/>
            <person name="Ishikawa N.K."/>
            <person name="Vargas-Isla R."/>
            <person name="Ushijima S."/>
            <person name="Smith C.A."/>
            <person name="Ahrendt S."/>
            <person name="Andreopoulos W."/>
            <person name="He G."/>
            <person name="Labutti K."/>
            <person name="Lipzen A."/>
            <person name="Ng V."/>
            <person name="Sandor L."/>
            <person name="Barry K."/>
            <person name="Martinez A.T."/>
            <person name="Xiao Y."/>
            <person name="Gibbons J.G."/>
            <person name="Terashima K."/>
            <person name="Hibbett D.S."/>
            <person name="Grigoriev I.V."/>
        </authorList>
    </citation>
    <scope>NUCLEOTIDE SEQUENCE</scope>
    <source>
        <strain evidence="2">Sp2 HRB7682 ss15</strain>
    </source>
</reference>
<dbReference type="AlphaFoldDB" id="A0A9W9AG36"/>
<dbReference type="Proteomes" id="UP001150238">
    <property type="component" value="Unassembled WGS sequence"/>
</dbReference>
<organism evidence="2 3">
    <name type="scientific">Lentinula lateritia</name>
    <dbReference type="NCBI Taxonomy" id="40482"/>
    <lineage>
        <taxon>Eukaryota</taxon>
        <taxon>Fungi</taxon>
        <taxon>Dikarya</taxon>
        <taxon>Basidiomycota</taxon>
        <taxon>Agaricomycotina</taxon>
        <taxon>Agaricomycetes</taxon>
        <taxon>Agaricomycetidae</taxon>
        <taxon>Agaricales</taxon>
        <taxon>Marasmiineae</taxon>
        <taxon>Omphalotaceae</taxon>
        <taxon>Lentinula</taxon>
    </lineage>
</organism>
<evidence type="ECO:0000313" key="2">
    <source>
        <dbReference type="EMBL" id="KAJ4481420.1"/>
    </source>
</evidence>
<feature type="region of interest" description="Disordered" evidence="1">
    <location>
        <begin position="259"/>
        <end position="303"/>
    </location>
</feature>
<feature type="compositionally biased region" description="Low complexity" evidence="1">
    <location>
        <begin position="320"/>
        <end position="369"/>
    </location>
</feature>